<reference evidence="2" key="1">
    <citation type="journal article" date="2019" name="Int. J. Syst. Evol. Microbiol.">
        <title>The Global Catalogue of Microorganisms (GCM) 10K type strain sequencing project: providing services to taxonomists for standard genome sequencing and annotation.</title>
        <authorList>
            <consortium name="The Broad Institute Genomics Platform"/>
            <consortium name="The Broad Institute Genome Sequencing Center for Infectious Disease"/>
            <person name="Wu L."/>
            <person name="Ma J."/>
        </authorList>
    </citation>
    <scope>NUCLEOTIDE SEQUENCE [LARGE SCALE GENOMIC DNA]</scope>
    <source>
        <strain evidence="2">NBRC 106396</strain>
    </source>
</reference>
<sequence>MKNKPIYVEIPISARVEEVWKTAQQPELHEQWDLRFSSITYLPKKSSFTYETNIGFDLNFLTIDYKIRYKGDKSDAEKVV</sequence>
<proteinExistence type="predicted"/>
<dbReference type="EMBL" id="JBHTCP010000015">
    <property type="protein sequence ID" value="MFC7371914.1"/>
    <property type="molecule type" value="Genomic_DNA"/>
</dbReference>
<name>A0ABW2NN70_9BACL</name>
<protein>
    <recommendedName>
        <fullName evidence="3">SRPBCC family protein</fullName>
    </recommendedName>
</protein>
<evidence type="ECO:0000313" key="2">
    <source>
        <dbReference type="Proteomes" id="UP001596549"/>
    </source>
</evidence>
<organism evidence="1 2">
    <name type="scientific">Fictibacillus iocasae</name>
    <dbReference type="NCBI Taxonomy" id="2715437"/>
    <lineage>
        <taxon>Bacteria</taxon>
        <taxon>Bacillati</taxon>
        <taxon>Bacillota</taxon>
        <taxon>Bacilli</taxon>
        <taxon>Bacillales</taxon>
        <taxon>Fictibacillaceae</taxon>
        <taxon>Fictibacillus</taxon>
    </lineage>
</organism>
<evidence type="ECO:0000313" key="1">
    <source>
        <dbReference type="EMBL" id="MFC7371914.1"/>
    </source>
</evidence>
<keyword evidence="2" id="KW-1185">Reference proteome</keyword>
<dbReference type="Proteomes" id="UP001596549">
    <property type="component" value="Unassembled WGS sequence"/>
</dbReference>
<accession>A0ABW2NN70</accession>
<comment type="caution">
    <text evidence="1">The sequence shown here is derived from an EMBL/GenBank/DDBJ whole genome shotgun (WGS) entry which is preliminary data.</text>
</comment>
<gene>
    <name evidence="1" type="ORF">ACFQPF_09505</name>
</gene>
<dbReference type="RefSeq" id="WP_379748972.1">
    <property type="nucleotide sequence ID" value="NZ_JBHTCP010000015.1"/>
</dbReference>
<evidence type="ECO:0008006" key="3">
    <source>
        <dbReference type="Google" id="ProtNLM"/>
    </source>
</evidence>